<protein>
    <submittedName>
        <fullName evidence="3">Uncharacterized protein LOC107221584</fullName>
    </submittedName>
</protein>
<dbReference type="OrthoDB" id="7611138at2759"/>
<proteinExistence type="predicted"/>
<dbReference type="Proteomes" id="UP000829291">
    <property type="component" value="Chromosome 4"/>
</dbReference>
<name>A0A6J0BN99_NEOLC</name>
<dbReference type="RefSeq" id="XP_015516109.2">
    <property type="nucleotide sequence ID" value="XM_015660623.2"/>
</dbReference>
<evidence type="ECO:0000313" key="3">
    <source>
        <dbReference type="RefSeq" id="XP_015516109.2"/>
    </source>
</evidence>
<keyword evidence="2" id="KW-1185">Reference proteome</keyword>
<keyword evidence="1" id="KW-0732">Signal</keyword>
<feature type="signal peptide" evidence="1">
    <location>
        <begin position="1"/>
        <end position="19"/>
    </location>
</feature>
<evidence type="ECO:0000256" key="1">
    <source>
        <dbReference type="SAM" id="SignalP"/>
    </source>
</evidence>
<organism evidence="3">
    <name type="scientific">Neodiprion lecontei</name>
    <name type="common">Redheaded pine sawfly</name>
    <dbReference type="NCBI Taxonomy" id="441921"/>
    <lineage>
        <taxon>Eukaryota</taxon>
        <taxon>Metazoa</taxon>
        <taxon>Ecdysozoa</taxon>
        <taxon>Arthropoda</taxon>
        <taxon>Hexapoda</taxon>
        <taxon>Insecta</taxon>
        <taxon>Pterygota</taxon>
        <taxon>Neoptera</taxon>
        <taxon>Endopterygota</taxon>
        <taxon>Hymenoptera</taxon>
        <taxon>Tenthredinoidea</taxon>
        <taxon>Diprionidae</taxon>
        <taxon>Diprioninae</taxon>
        <taxon>Neodiprion</taxon>
    </lineage>
</organism>
<dbReference type="KEGG" id="nlo:107221584"/>
<reference evidence="3" key="1">
    <citation type="submission" date="2025-08" db="UniProtKB">
        <authorList>
            <consortium name="RefSeq"/>
        </authorList>
    </citation>
    <scope>IDENTIFICATION</scope>
    <source>
        <tissue evidence="3">Thorax and Abdomen</tissue>
    </source>
</reference>
<dbReference type="InParanoid" id="A0A6J0BN99"/>
<dbReference type="AlphaFoldDB" id="A0A6J0BN99"/>
<gene>
    <name evidence="3" type="primary">LOC107221584</name>
</gene>
<accession>A0A6J0BN99</accession>
<dbReference type="GeneID" id="107221584"/>
<sequence>MKKLFVTLLVLSILTGSSLEEVGHSDVACECDHCEEQNSEEIRKQDALAELPFNMEDSDGDGSRIICARDRDLEDKTFPSICHMLCENRCTRFNVTEKISGSLKCVVATAYRTNYYKLHDG</sequence>
<evidence type="ECO:0000313" key="2">
    <source>
        <dbReference type="Proteomes" id="UP000829291"/>
    </source>
</evidence>
<feature type="chain" id="PRO_5047039696" evidence="1">
    <location>
        <begin position="20"/>
        <end position="121"/>
    </location>
</feature>